<dbReference type="OrthoDB" id="1877293at2759"/>
<feature type="chain" id="PRO_5013606233" evidence="8">
    <location>
        <begin position="29"/>
        <end position="184"/>
    </location>
</feature>
<evidence type="ECO:0000313" key="10">
    <source>
        <dbReference type="Proteomes" id="UP000230069"/>
    </source>
</evidence>
<evidence type="ECO:0000256" key="3">
    <source>
        <dbReference type="ARBA" id="ARBA00022729"/>
    </source>
</evidence>
<evidence type="ECO:0000256" key="1">
    <source>
        <dbReference type="ARBA" id="ARBA00004127"/>
    </source>
</evidence>
<sequence length="184" mass="20234">MERSQYGLALLCFLILSLGLIAFSLCVASEFKKSKGKDMKLDGKLCHLPKSPAFILGILGCLCVSIAQIIGNIVLVMHFRSAKSEVIEWKQRTIILTVLLSWISFGFVIILLGVSTSMNGMQPYGKGWLDGDCYVVKEGVYNAAGGLIVLTVTFMLISILGTRTKFCGERIEHDITHNNTVMVK</sequence>
<feature type="transmembrane region" description="Helical" evidence="7">
    <location>
        <begin position="52"/>
        <end position="75"/>
    </location>
</feature>
<name>A0A2G5CJZ4_AQUCA</name>
<dbReference type="AlphaFoldDB" id="A0A2G5CJZ4"/>
<keyword evidence="10" id="KW-1185">Reference proteome</keyword>
<evidence type="ECO:0000256" key="2">
    <source>
        <dbReference type="ARBA" id="ARBA00022692"/>
    </source>
</evidence>
<dbReference type="PANTHER" id="PTHR31769">
    <property type="entry name" value="OS07G0462200 PROTEIN-RELATED"/>
    <property type="match status" value="1"/>
</dbReference>
<evidence type="ECO:0000256" key="5">
    <source>
        <dbReference type="ARBA" id="ARBA00023136"/>
    </source>
</evidence>
<keyword evidence="4 7" id="KW-1133">Transmembrane helix</keyword>
<dbReference type="Proteomes" id="UP000230069">
    <property type="component" value="Unassembled WGS sequence"/>
</dbReference>
<dbReference type="InParanoid" id="A0A2G5CJZ4"/>
<dbReference type="FunCoup" id="A0A2G5CJZ4">
    <property type="interactions" value="14"/>
</dbReference>
<dbReference type="Pfam" id="PF06749">
    <property type="entry name" value="DUF1218"/>
    <property type="match status" value="1"/>
</dbReference>
<dbReference type="InterPro" id="IPR009606">
    <property type="entry name" value="DEAL/Modifying_wall_lignin1/2"/>
</dbReference>
<accession>A0A2G5CJZ4</accession>
<evidence type="ECO:0000256" key="6">
    <source>
        <dbReference type="ARBA" id="ARBA00029467"/>
    </source>
</evidence>
<dbReference type="EMBL" id="KZ305066">
    <property type="protein sequence ID" value="PIA31621.1"/>
    <property type="molecule type" value="Genomic_DNA"/>
</dbReference>
<feature type="transmembrane region" description="Helical" evidence="7">
    <location>
        <begin position="95"/>
        <end position="119"/>
    </location>
</feature>
<keyword evidence="2 7" id="KW-0812">Transmembrane</keyword>
<evidence type="ECO:0000256" key="4">
    <source>
        <dbReference type="ARBA" id="ARBA00022989"/>
    </source>
</evidence>
<comment type="similarity">
    <text evidence="6">Belongs to the DESIGUAL family.</text>
</comment>
<reference evidence="9 10" key="1">
    <citation type="submission" date="2017-09" db="EMBL/GenBank/DDBJ databases">
        <title>WGS assembly of Aquilegia coerulea Goldsmith.</title>
        <authorList>
            <person name="Hodges S."/>
            <person name="Kramer E."/>
            <person name="Nordborg M."/>
            <person name="Tomkins J."/>
            <person name="Borevitz J."/>
            <person name="Derieg N."/>
            <person name="Yan J."/>
            <person name="Mihaltcheva S."/>
            <person name="Hayes R.D."/>
            <person name="Rokhsar D."/>
        </authorList>
    </citation>
    <scope>NUCLEOTIDE SEQUENCE [LARGE SCALE GENOMIC DNA]</scope>
    <source>
        <strain evidence="10">cv. Goldsmith</strain>
    </source>
</reference>
<protein>
    <submittedName>
        <fullName evidence="9">Uncharacterized protein</fullName>
    </submittedName>
</protein>
<proteinExistence type="inferred from homology"/>
<comment type="subcellular location">
    <subcellularLocation>
        <location evidence="1">Endomembrane system</location>
        <topology evidence="1">Multi-pass membrane protein</topology>
    </subcellularLocation>
</comment>
<gene>
    <name evidence="9" type="ORF">AQUCO_04900133v1</name>
</gene>
<keyword evidence="5 7" id="KW-0472">Membrane</keyword>
<dbReference type="InterPro" id="IPR052222">
    <property type="entry name" value="DESIGUAL"/>
</dbReference>
<keyword evidence="3 8" id="KW-0732">Signal</keyword>
<dbReference type="GO" id="GO:0012505">
    <property type="term" value="C:endomembrane system"/>
    <property type="evidence" value="ECO:0007669"/>
    <property type="project" value="UniProtKB-SubCell"/>
</dbReference>
<feature type="signal peptide" evidence="8">
    <location>
        <begin position="1"/>
        <end position="28"/>
    </location>
</feature>
<dbReference type="STRING" id="218851.A0A2G5CJZ4"/>
<organism evidence="9 10">
    <name type="scientific">Aquilegia coerulea</name>
    <name type="common">Rocky mountain columbine</name>
    <dbReference type="NCBI Taxonomy" id="218851"/>
    <lineage>
        <taxon>Eukaryota</taxon>
        <taxon>Viridiplantae</taxon>
        <taxon>Streptophyta</taxon>
        <taxon>Embryophyta</taxon>
        <taxon>Tracheophyta</taxon>
        <taxon>Spermatophyta</taxon>
        <taxon>Magnoliopsida</taxon>
        <taxon>Ranunculales</taxon>
        <taxon>Ranunculaceae</taxon>
        <taxon>Thalictroideae</taxon>
        <taxon>Aquilegia</taxon>
    </lineage>
</organism>
<evidence type="ECO:0000256" key="7">
    <source>
        <dbReference type="SAM" id="Phobius"/>
    </source>
</evidence>
<evidence type="ECO:0000256" key="8">
    <source>
        <dbReference type="SAM" id="SignalP"/>
    </source>
</evidence>
<evidence type="ECO:0000313" key="9">
    <source>
        <dbReference type="EMBL" id="PIA31621.1"/>
    </source>
</evidence>
<feature type="transmembrane region" description="Helical" evidence="7">
    <location>
        <begin position="139"/>
        <end position="160"/>
    </location>
</feature>